<dbReference type="InterPro" id="IPR005467">
    <property type="entry name" value="His_kinase_dom"/>
</dbReference>
<dbReference type="VEuPathDB" id="TriTrypDB:BCY84_20532"/>
<evidence type="ECO:0000313" key="3">
    <source>
        <dbReference type="EMBL" id="KAF5224364.1"/>
    </source>
</evidence>
<dbReference type="VEuPathDB" id="TriTrypDB:ECC02_002620"/>
<sequence>MCVFLSRWLQYESLGLLEGKKKENVFSFIFFYFYWNRNGMTLPRRPYEALRGHFEKCLATPLRPMNLRTLAGNDKGYIHTAVEQLGARTARSYRAIYSEVQKRSLDREINARLSPLESICRREFECCVELSELAEVYLRKMERGEICDADTSQPNEIIDDAQVDSIMKGEGYGGSGNSGGDSSVKLLIDVLESLRPHENLFDIVVNEEWICSPNFNNWLSRFCTRRVSWRVIHEHLLHLVGPGRYSPIIRTDPNVGSILRHTGTVVVEQYVRSIQSIHGGSMFIHMEEQPDLFTRVPSGRLATSSKVDCPIFPTTSMPPAPSSRVIYSVEGHLEYVFRELMKNACLAMRSRTNSIELQVCFASNDTHVVVDVTDAAGGIAPDAVEKLWLFGWTTNSSFDNKMGGFGIGLPASKCYMDLWGGRIDLYTTEGVGTTVRVIFPKAPTEVFVPKGTPSSFD</sequence>
<keyword evidence="1" id="KW-0418">Kinase</keyword>
<dbReference type="GO" id="GO:0004740">
    <property type="term" value="F:pyruvate dehydrogenase (acetyl-transferring) kinase activity"/>
    <property type="evidence" value="ECO:0007669"/>
    <property type="project" value="TreeGrafter"/>
</dbReference>
<dbReference type="GO" id="GO:0005524">
    <property type="term" value="F:ATP binding"/>
    <property type="evidence" value="ECO:0007669"/>
    <property type="project" value="UniProtKB-UniRule"/>
</dbReference>
<dbReference type="PANTHER" id="PTHR11947">
    <property type="entry name" value="PYRUVATE DEHYDROGENASE KINASE"/>
    <property type="match status" value="1"/>
</dbReference>
<dbReference type="PROSITE" id="PS50109">
    <property type="entry name" value="HIS_KIN"/>
    <property type="match status" value="1"/>
</dbReference>
<reference evidence="3 4" key="1">
    <citation type="journal article" date="2019" name="Genome Biol. Evol.">
        <title>Nanopore Sequencing Significantly Improves Genome Assembly of the Protozoan Parasite Trypanosoma cruzi.</title>
        <authorList>
            <person name="Diaz-Viraque F."/>
            <person name="Pita S."/>
            <person name="Greif G."/>
            <person name="de Souza R.C.M."/>
            <person name="Iraola G."/>
            <person name="Robello C."/>
        </authorList>
    </citation>
    <scope>NUCLEOTIDE SEQUENCE [LARGE SCALE GENOMIC DNA]</scope>
    <source>
        <strain evidence="3 4">Berenice</strain>
    </source>
</reference>
<dbReference type="PANTHER" id="PTHR11947:SF19">
    <property type="entry name" value="PROTEIN-SERINE_THREONINE KINASE"/>
    <property type="match status" value="1"/>
</dbReference>
<dbReference type="Pfam" id="PF02518">
    <property type="entry name" value="HATPase_c"/>
    <property type="match status" value="1"/>
</dbReference>
<comment type="caution">
    <text evidence="3">The sequence shown here is derived from an EMBL/GenBank/DDBJ whole genome shotgun (WGS) entry which is preliminary data.</text>
</comment>
<dbReference type="GO" id="GO:0005759">
    <property type="term" value="C:mitochondrial matrix"/>
    <property type="evidence" value="ECO:0007669"/>
    <property type="project" value="UniProtKB-SubCell"/>
</dbReference>
<dbReference type="InterPro" id="IPR036890">
    <property type="entry name" value="HATPase_C_sf"/>
</dbReference>
<organism evidence="3 4">
    <name type="scientific">Trypanosoma cruzi</name>
    <dbReference type="NCBI Taxonomy" id="5693"/>
    <lineage>
        <taxon>Eukaryota</taxon>
        <taxon>Discoba</taxon>
        <taxon>Euglenozoa</taxon>
        <taxon>Kinetoplastea</taxon>
        <taxon>Metakinetoplastina</taxon>
        <taxon>Trypanosomatida</taxon>
        <taxon>Trypanosomatidae</taxon>
        <taxon>Trypanosoma</taxon>
        <taxon>Schizotrypanum</taxon>
    </lineage>
</organism>
<evidence type="ECO:0000259" key="2">
    <source>
        <dbReference type="PROSITE" id="PS50109"/>
    </source>
</evidence>
<dbReference type="InterPro" id="IPR039028">
    <property type="entry name" value="BCKD/PDK"/>
</dbReference>
<keyword evidence="1" id="KW-0496">Mitochondrion</keyword>
<dbReference type="InterPro" id="IPR004358">
    <property type="entry name" value="Sig_transdc_His_kin-like_C"/>
</dbReference>
<protein>
    <recommendedName>
        <fullName evidence="1">Protein-serine/threonine kinase</fullName>
        <ecNumber evidence="1">2.7.11.-</ecNumber>
    </recommendedName>
</protein>
<dbReference type="AlphaFoldDB" id="A0A7J6YC49"/>
<dbReference type="SMART" id="SM00387">
    <property type="entry name" value="HATPase_c"/>
    <property type="match status" value="1"/>
</dbReference>
<comment type="subcellular location">
    <subcellularLocation>
        <location evidence="1">Mitochondrion matrix</location>
    </subcellularLocation>
</comment>
<name>A0A7J6YC49_TRYCR</name>
<dbReference type="Proteomes" id="UP000583944">
    <property type="component" value="Unassembled WGS sequence"/>
</dbReference>
<dbReference type="PRINTS" id="PR00344">
    <property type="entry name" value="BCTRLSENSOR"/>
</dbReference>
<keyword evidence="1" id="KW-0808">Transferase</keyword>
<proteinExistence type="inferred from homology"/>
<gene>
    <name evidence="3" type="ORF">ECC02_002620</name>
</gene>
<dbReference type="GO" id="GO:0010906">
    <property type="term" value="P:regulation of glucose metabolic process"/>
    <property type="evidence" value="ECO:0007669"/>
    <property type="project" value="TreeGrafter"/>
</dbReference>
<dbReference type="InterPro" id="IPR003594">
    <property type="entry name" value="HATPase_dom"/>
</dbReference>
<dbReference type="EC" id="2.7.11.-" evidence="1"/>
<dbReference type="SUPFAM" id="SSF55874">
    <property type="entry name" value="ATPase domain of HSP90 chaperone/DNA topoisomerase II/histidine kinase"/>
    <property type="match status" value="1"/>
</dbReference>
<comment type="similarity">
    <text evidence="1">Belongs to the PDK/BCKDK protein kinase family.</text>
</comment>
<keyword evidence="1" id="KW-0067">ATP-binding</keyword>
<dbReference type="EMBL" id="JABDHM010000013">
    <property type="protein sequence ID" value="KAF5224364.1"/>
    <property type="molecule type" value="Genomic_DNA"/>
</dbReference>
<keyword evidence="1" id="KW-0547">Nucleotide-binding</keyword>
<evidence type="ECO:0000313" key="4">
    <source>
        <dbReference type="Proteomes" id="UP000583944"/>
    </source>
</evidence>
<evidence type="ECO:0000256" key="1">
    <source>
        <dbReference type="RuleBase" id="RU366032"/>
    </source>
</evidence>
<feature type="domain" description="Histidine kinase" evidence="2">
    <location>
        <begin position="333"/>
        <end position="443"/>
    </location>
</feature>
<accession>A0A7J6YC49</accession>
<dbReference type="Gene3D" id="3.30.565.10">
    <property type="entry name" value="Histidine kinase-like ATPase, C-terminal domain"/>
    <property type="match status" value="1"/>
</dbReference>